<name>B4D4I1_9BACT</name>
<dbReference type="Proteomes" id="UP000005824">
    <property type="component" value="Unassembled WGS sequence"/>
</dbReference>
<gene>
    <name evidence="3" type="ORF">CfE428DRAFT_3819</name>
</gene>
<dbReference type="InterPro" id="IPR025924">
    <property type="entry name" value="YHYH_dom"/>
</dbReference>
<sequence precursor="true">MEGKSTTLMHRLVFFPPLTALALITNASVQAEPLLTSWQTQISTKYARIYTSATNRTNGVSATTWTGQTSPTYCGVHEIDYSASWVYLKNTGLGAHIMGPWNNPNLPKNQGASGLTPVYRFPRTPAAIPTTKTHTAGGAIGFLVDGIAIFNMSDGFSYSVSHAEDASPVAGIGQGDGVWNRDAYPNEAVSFDYAFSHNPQSGQYHSHVDPIATRYLMGDNVTYNSGTKQYAENTATTTFLHSPILGWLADGLPVYGPYGYDGGSIGATATANISGGSVTSVNIISGGSLYQSVPLIAFTGGGGTGAAGTAVISGGVVMGVTMTSGGSGYTSAPVVTIGGVRRMVSGYQLRDGTNGTTNLNSTGRTTLPGWAAFAQGKTGTLSGTPYTLTSGQYGPSTTYVTGTAPNQTTYTLGHYWEDYDYLGNLGYTQGSRTNSGGIFFDLNMYNARYCVTPEFPNGTWAYFVTIQADGTPVYPYIGSRWYYGSPTGGTVSSITETVTQYFKGAASTTETWNANAPISEGSSNVTLTWNEVEGGNYQVSASSDLTNWTTLSLTVTPSISLAPTVGSIISSATTTETGGGLNTRRFYKVTRLSLATYDSTGY</sequence>
<keyword evidence="4" id="KW-1185">Reference proteome</keyword>
<evidence type="ECO:0000259" key="2">
    <source>
        <dbReference type="Pfam" id="PF14240"/>
    </source>
</evidence>
<keyword evidence="1" id="KW-0732">Signal</keyword>
<comment type="caution">
    <text evidence="3">The sequence shown here is derived from an EMBL/GenBank/DDBJ whole genome shotgun (WGS) entry which is preliminary data.</text>
</comment>
<evidence type="ECO:0000256" key="1">
    <source>
        <dbReference type="SAM" id="SignalP"/>
    </source>
</evidence>
<feature type="chain" id="PRO_5002800424" description="YHYH domain-containing protein" evidence="1">
    <location>
        <begin position="32"/>
        <end position="602"/>
    </location>
</feature>
<evidence type="ECO:0000313" key="3">
    <source>
        <dbReference type="EMBL" id="EDY18782.1"/>
    </source>
</evidence>
<feature type="signal peptide" evidence="1">
    <location>
        <begin position="1"/>
        <end position="31"/>
    </location>
</feature>
<feature type="domain" description="YHYH" evidence="2">
    <location>
        <begin position="119"/>
        <end position="262"/>
    </location>
</feature>
<reference evidence="3 4" key="1">
    <citation type="journal article" date="2011" name="J. Bacteriol.">
        <title>Genome sequence of Chthoniobacter flavus Ellin428, an aerobic heterotrophic soil bacterium.</title>
        <authorList>
            <person name="Kant R."/>
            <person name="van Passel M.W."/>
            <person name="Palva A."/>
            <person name="Lucas S."/>
            <person name="Lapidus A."/>
            <person name="Glavina Del Rio T."/>
            <person name="Dalin E."/>
            <person name="Tice H."/>
            <person name="Bruce D."/>
            <person name="Goodwin L."/>
            <person name="Pitluck S."/>
            <person name="Larimer F.W."/>
            <person name="Land M.L."/>
            <person name="Hauser L."/>
            <person name="Sangwan P."/>
            <person name="de Vos W.M."/>
            <person name="Janssen P.H."/>
            <person name="Smidt H."/>
        </authorList>
    </citation>
    <scope>NUCLEOTIDE SEQUENCE [LARGE SCALE GENOMIC DNA]</scope>
    <source>
        <strain evidence="3 4">Ellin428</strain>
    </source>
</reference>
<dbReference type="AlphaFoldDB" id="B4D4I1"/>
<protein>
    <recommendedName>
        <fullName evidence="2">YHYH domain-containing protein</fullName>
    </recommendedName>
</protein>
<evidence type="ECO:0000313" key="4">
    <source>
        <dbReference type="Proteomes" id="UP000005824"/>
    </source>
</evidence>
<proteinExistence type="predicted"/>
<organism evidence="3 4">
    <name type="scientific">Chthoniobacter flavus Ellin428</name>
    <dbReference type="NCBI Taxonomy" id="497964"/>
    <lineage>
        <taxon>Bacteria</taxon>
        <taxon>Pseudomonadati</taxon>
        <taxon>Verrucomicrobiota</taxon>
        <taxon>Spartobacteria</taxon>
        <taxon>Chthoniobacterales</taxon>
        <taxon>Chthoniobacteraceae</taxon>
        <taxon>Chthoniobacter</taxon>
    </lineage>
</organism>
<dbReference type="InParanoid" id="B4D4I1"/>
<accession>B4D4I1</accession>
<dbReference type="EMBL" id="ABVL01000011">
    <property type="protein sequence ID" value="EDY18782.1"/>
    <property type="molecule type" value="Genomic_DNA"/>
</dbReference>
<dbReference type="Pfam" id="PF14240">
    <property type="entry name" value="YHYH"/>
    <property type="match status" value="1"/>
</dbReference>